<dbReference type="InterPro" id="IPR046959">
    <property type="entry name" value="PRK1-6/SRF4-like"/>
</dbReference>
<dbReference type="KEGG" id="dcr:108217480"/>
<dbReference type="InterPro" id="IPR011009">
    <property type="entry name" value="Kinase-like_dom_sf"/>
</dbReference>
<gene>
    <name evidence="1" type="ORF">DCAR_0417863</name>
</gene>
<sequence>MRQRKSHSDRIMRILLVCIAAFAFFVRVCNADELSEPENAVRLTVGFNHEKVYRRALLQSSGIREDVDALSPADSLVDHHRKPKNWTFVRWLPLFVGLAFFFLLAYYGNKKAIQTMKDKEILKILTQSPVPPPSFPPMKDVEEVKPVKENPTDLCFFVEEEERFKMSDLLEAQANLQGHGLCSSLYKVTLKNNAVFAVKRLKQSPISFDEYCSVMGRIGKLRHPNILPLVAYGFTVEARLLIYKFQHKGSLLSVLERYNEGKKDFPWTTRLSIAVGIARGLNYIYQSGEDQEVIPHGNIKLSNIMLNDDELPLISEYGYTKLMDPKKSCLINANGHTAPEKTLSEQSDVFSFGVILLELLTGKIVEKSGVDLPKWVRAMVREEWTGEVFDKEIAKIAKHAFPLLNIALKCVAHLPQDRPTIAEVVEKIEEVANQHDDLSPASTTSIESNPQCLLHSVVPEEWDTPGSSC</sequence>
<reference evidence="1" key="1">
    <citation type="journal article" date="2016" name="Nat. Genet.">
        <title>A high-quality carrot genome assembly provides new insights into carotenoid accumulation and asterid genome evolution.</title>
        <authorList>
            <person name="Iorizzo M."/>
            <person name="Ellison S."/>
            <person name="Senalik D."/>
            <person name="Zeng P."/>
            <person name="Satapoomin P."/>
            <person name="Huang J."/>
            <person name="Bowman M."/>
            <person name="Iovene M."/>
            <person name="Sanseverino W."/>
            <person name="Cavagnaro P."/>
            <person name="Yildiz M."/>
            <person name="Macko-Podgorni A."/>
            <person name="Moranska E."/>
            <person name="Grzebelus E."/>
            <person name="Grzebelus D."/>
            <person name="Ashrafi H."/>
            <person name="Zheng Z."/>
            <person name="Cheng S."/>
            <person name="Spooner D."/>
            <person name="Van Deynze A."/>
            <person name="Simon P."/>
        </authorList>
    </citation>
    <scope>NUCLEOTIDE SEQUENCE</scope>
    <source>
        <tissue evidence="1">Leaf</tissue>
    </source>
</reference>
<protein>
    <submittedName>
        <fullName evidence="1">Uncharacterized protein</fullName>
    </submittedName>
</protein>
<reference evidence="1" key="2">
    <citation type="submission" date="2022-03" db="EMBL/GenBank/DDBJ databases">
        <title>Draft title - Genomic analysis of global carrot germplasm unveils the trajectory of domestication and the origin of high carotenoid orange carrot.</title>
        <authorList>
            <person name="Iorizzo M."/>
            <person name="Ellison S."/>
            <person name="Senalik D."/>
            <person name="Macko-Podgorni A."/>
            <person name="Grzebelus D."/>
            <person name="Bostan H."/>
            <person name="Rolling W."/>
            <person name="Curaba J."/>
            <person name="Simon P."/>
        </authorList>
    </citation>
    <scope>NUCLEOTIDE SEQUENCE</scope>
    <source>
        <tissue evidence="1">Leaf</tissue>
    </source>
</reference>
<dbReference type="OMA" id="WRFRLTI"/>
<name>A0A165YZE3_DAUCS</name>
<dbReference type="OrthoDB" id="5966500at2759"/>
<dbReference type="PANTHER" id="PTHR48007">
    <property type="entry name" value="LEUCINE-RICH REPEAT RECEPTOR-LIKE PROTEIN KINASE PXC1"/>
    <property type="match status" value="1"/>
</dbReference>
<dbReference type="Pfam" id="PF07714">
    <property type="entry name" value="PK_Tyr_Ser-Thr"/>
    <property type="match status" value="1"/>
</dbReference>
<dbReference type="InterPro" id="IPR001245">
    <property type="entry name" value="Ser-Thr/Tyr_kinase_cat_dom"/>
</dbReference>
<dbReference type="Gene3D" id="1.10.510.10">
    <property type="entry name" value="Transferase(Phosphotransferase) domain 1"/>
    <property type="match status" value="1"/>
</dbReference>
<dbReference type="AlphaFoldDB" id="A0A165YZE3"/>
<keyword evidence="2" id="KW-1185">Reference proteome</keyword>
<dbReference type="Proteomes" id="UP000077755">
    <property type="component" value="Chromosome 4"/>
</dbReference>
<evidence type="ECO:0000313" key="2">
    <source>
        <dbReference type="Proteomes" id="UP000077755"/>
    </source>
</evidence>
<dbReference type="GO" id="GO:0004672">
    <property type="term" value="F:protein kinase activity"/>
    <property type="evidence" value="ECO:0007669"/>
    <property type="project" value="InterPro"/>
</dbReference>
<dbReference type="Gramene" id="KZM99427">
    <property type="protein sequence ID" value="KZM99427"/>
    <property type="gene ID" value="DCAR_013211"/>
</dbReference>
<proteinExistence type="predicted"/>
<dbReference type="PROSITE" id="PS50011">
    <property type="entry name" value="PROTEIN_KINASE_DOM"/>
    <property type="match status" value="1"/>
</dbReference>
<evidence type="ECO:0000313" key="1">
    <source>
        <dbReference type="EMBL" id="WOG98520.1"/>
    </source>
</evidence>
<organism evidence="1 2">
    <name type="scientific">Daucus carota subsp. sativus</name>
    <name type="common">Carrot</name>
    <dbReference type="NCBI Taxonomy" id="79200"/>
    <lineage>
        <taxon>Eukaryota</taxon>
        <taxon>Viridiplantae</taxon>
        <taxon>Streptophyta</taxon>
        <taxon>Embryophyta</taxon>
        <taxon>Tracheophyta</taxon>
        <taxon>Spermatophyta</taxon>
        <taxon>Magnoliopsida</taxon>
        <taxon>eudicotyledons</taxon>
        <taxon>Gunneridae</taxon>
        <taxon>Pentapetalae</taxon>
        <taxon>asterids</taxon>
        <taxon>campanulids</taxon>
        <taxon>Apiales</taxon>
        <taxon>Apiaceae</taxon>
        <taxon>Apioideae</taxon>
        <taxon>Scandiceae</taxon>
        <taxon>Daucinae</taxon>
        <taxon>Daucus</taxon>
        <taxon>Daucus sect. Daucus</taxon>
    </lineage>
</organism>
<dbReference type="GO" id="GO:0005524">
    <property type="term" value="F:ATP binding"/>
    <property type="evidence" value="ECO:0007669"/>
    <property type="project" value="InterPro"/>
</dbReference>
<dbReference type="PANTHER" id="PTHR48007:SF77">
    <property type="entry name" value="PROTEIN KINASE DOMAIN-CONTAINING PROTEIN"/>
    <property type="match status" value="1"/>
</dbReference>
<dbReference type="SUPFAM" id="SSF56112">
    <property type="entry name" value="Protein kinase-like (PK-like)"/>
    <property type="match status" value="1"/>
</dbReference>
<dbReference type="InterPro" id="IPR000719">
    <property type="entry name" value="Prot_kinase_dom"/>
</dbReference>
<dbReference type="EMBL" id="CP093346">
    <property type="protein sequence ID" value="WOG98520.1"/>
    <property type="molecule type" value="Genomic_DNA"/>
</dbReference>
<dbReference type="Gene3D" id="3.30.200.20">
    <property type="entry name" value="Phosphorylase Kinase, domain 1"/>
    <property type="match status" value="1"/>
</dbReference>
<accession>A0A165YZE3</accession>